<organism evidence="1">
    <name type="scientific">White spot syndrome virus</name>
    <dbReference type="NCBI Taxonomy" id="342409"/>
    <lineage>
        <taxon>Viruses</taxon>
        <taxon>Viruses incertae sedis</taxon>
        <taxon>Naldaviricetes</taxon>
        <taxon>Nimaviridae</taxon>
        <taxon>Whispovirus</taxon>
    </lineage>
</organism>
<name>A0A2I6SBI0_9VIRU</name>
<evidence type="ECO:0000313" key="1">
    <source>
        <dbReference type="EMBL" id="AUO14909.1"/>
    </source>
</evidence>
<reference evidence="1" key="2">
    <citation type="journal article" date="2018" name="Genome Announc.">
        <title>First Report of a Complete Genome Sequence of White spot syndrome virus from India.</title>
        <authorList>
            <person name="Vinaya Kumar K."/>
            <person name="Shekhar M.S."/>
            <person name="Otta S.K."/>
            <person name="Karthic K."/>
            <person name="Ashok Kumar J."/>
            <person name="Gopikrishna G."/>
            <person name="Vijayan K.K."/>
        </authorList>
    </citation>
    <scope>NUCLEOTIDE SEQUENCE</scope>
    <source>
        <strain evidence="1">IN_AP4RU</strain>
    </source>
</reference>
<protein>
    <submittedName>
        <fullName evidence="1">WSSV035</fullName>
    </submittedName>
</protein>
<proteinExistence type="predicted"/>
<accession>A0A2I6SBI0</accession>
<dbReference type="Proteomes" id="UP000267352">
    <property type="component" value="Segment"/>
</dbReference>
<dbReference type="EMBL" id="MG702567">
    <property type="protein sequence ID" value="AUO14909.1"/>
    <property type="molecule type" value="Genomic_DNA"/>
</dbReference>
<reference evidence="1" key="1">
    <citation type="submission" date="2017-12" db="EMBL/GenBank/DDBJ databases">
        <authorList>
            <person name="Katneni V.K."/>
            <person name="Shekhar M.S."/>
            <person name="Otta S.K."/>
            <person name="Karthic K."/>
            <person name="Jangam A.K."/>
            <person name="Gopikrishna G."/>
            <person name="Vijayan K.K."/>
        </authorList>
    </citation>
    <scope>NUCLEOTIDE SEQUENCE [LARGE SCALE GENOMIC DNA]</scope>
    <source>
        <strain evidence="1">IN_AP4RU</strain>
    </source>
</reference>
<sequence length="59" mass="7103">MFSVVYTRDKYKTRRFFNKSCYRQQDNDYCFIGKEETKKCPNFVSSEIEIVSILKTAVF</sequence>